<dbReference type="EMBL" id="LXTC01000001">
    <property type="protein sequence ID" value="OBA24400.1"/>
    <property type="molecule type" value="Genomic_DNA"/>
</dbReference>
<dbReference type="CDD" id="cd00353">
    <property type="entry name" value="Ribosomal_S15p_S13e"/>
    <property type="match status" value="1"/>
</dbReference>
<dbReference type="STRING" id="869754.A0A1A0HK49"/>
<dbReference type="InterPro" id="IPR000589">
    <property type="entry name" value="Ribosomal_uS15"/>
</dbReference>
<evidence type="ECO:0000256" key="2">
    <source>
        <dbReference type="ARBA" id="ARBA00022980"/>
    </source>
</evidence>
<evidence type="ECO:0000313" key="6">
    <source>
        <dbReference type="Proteomes" id="UP000092555"/>
    </source>
</evidence>
<organism evidence="5 6">
    <name type="scientific">Metschnikowia bicuspidata var. bicuspidata NRRL YB-4993</name>
    <dbReference type="NCBI Taxonomy" id="869754"/>
    <lineage>
        <taxon>Eukaryota</taxon>
        <taxon>Fungi</taxon>
        <taxon>Dikarya</taxon>
        <taxon>Ascomycota</taxon>
        <taxon>Saccharomycotina</taxon>
        <taxon>Pichiomycetes</taxon>
        <taxon>Metschnikowiaceae</taxon>
        <taxon>Metschnikowia</taxon>
    </lineage>
</organism>
<dbReference type="PANTHER" id="PTHR23321">
    <property type="entry name" value="RIBOSOMAL PROTEIN S15, BACTERIAL AND ORGANELLAR"/>
    <property type="match status" value="1"/>
</dbReference>
<comment type="similarity">
    <text evidence="1">Belongs to the universal ribosomal protein uS15 family.</text>
</comment>
<dbReference type="GeneID" id="30026771"/>
<evidence type="ECO:0000313" key="5">
    <source>
        <dbReference type="EMBL" id="OBA24400.1"/>
    </source>
</evidence>
<keyword evidence="4" id="KW-0175">Coiled coil</keyword>
<dbReference type="Gene3D" id="1.10.287.10">
    <property type="entry name" value="S15/NS1, RNA-binding"/>
    <property type="match status" value="1"/>
</dbReference>
<dbReference type="RefSeq" id="XP_018714881.1">
    <property type="nucleotide sequence ID" value="XM_018853795.1"/>
</dbReference>
<comment type="caution">
    <text evidence="5">The sequence shown here is derived from an EMBL/GenBank/DDBJ whole genome shotgun (WGS) entry which is preliminary data.</text>
</comment>
<keyword evidence="2" id="KW-0689">Ribosomal protein</keyword>
<protein>
    <recommendedName>
        <fullName evidence="7">Ribosomal protein S15</fullName>
    </recommendedName>
</protein>
<dbReference type="GO" id="GO:0006412">
    <property type="term" value="P:translation"/>
    <property type="evidence" value="ECO:0007669"/>
    <property type="project" value="InterPro"/>
</dbReference>
<evidence type="ECO:0008006" key="7">
    <source>
        <dbReference type="Google" id="ProtNLM"/>
    </source>
</evidence>
<dbReference type="InterPro" id="IPR009068">
    <property type="entry name" value="uS15_NS1_RNA-bd_sf"/>
</dbReference>
<dbReference type="GO" id="GO:0005763">
    <property type="term" value="C:mitochondrial small ribosomal subunit"/>
    <property type="evidence" value="ECO:0007669"/>
    <property type="project" value="EnsemblFungi"/>
</dbReference>
<reference evidence="5 6" key="1">
    <citation type="submission" date="2016-05" db="EMBL/GenBank/DDBJ databases">
        <title>Comparative genomics of biotechnologically important yeasts.</title>
        <authorList>
            <consortium name="DOE Joint Genome Institute"/>
            <person name="Riley R."/>
            <person name="Haridas S."/>
            <person name="Wolfe K.H."/>
            <person name="Lopes M.R."/>
            <person name="Hittinger C.T."/>
            <person name="Goker M."/>
            <person name="Salamov A."/>
            <person name="Wisecaver J."/>
            <person name="Long T.M."/>
            <person name="Aerts A.L."/>
            <person name="Barry K."/>
            <person name="Choi C."/>
            <person name="Clum A."/>
            <person name="Coughlan A.Y."/>
            <person name="Deshpande S."/>
            <person name="Douglass A.P."/>
            <person name="Hanson S.J."/>
            <person name="Klenk H.-P."/>
            <person name="LaButti K."/>
            <person name="Lapidus A."/>
            <person name="Lindquist E."/>
            <person name="Lipzen A."/>
            <person name="Meier-kolthoff J.P."/>
            <person name="Ohm R.A."/>
            <person name="Otillar R.P."/>
            <person name="Pangilinan J."/>
            <person name="Peng Y."/>
            <person name="Rokas A."/>
            <person name="Rosa C.A."/>
            <person name="Scheuner C."/>
            <person name="Sibirny A.A."/>
            <person name="Slot J.C."/>
            <person name="Stielow J.B."/>
            <person name="Sun H."/>
            <person name="Kurtzman C.P."/>
            <person name="Blackwell M."/>
            <person name="Grigoriev I.V."/>
            <person name="Jeffries T.W."/>
        </authorList>
    </citation>
    <scope>NUCLEOTIDE SEQUENCE [LARGE SCALE GENOMIC DNA]</scope>
    <source>
        <strain evidence="5 6">NRRL YB-4993</strain>
    </source>
</reference>
<evidence type="ECO:0000256" key="4">
    <source>
        <dbReference type="SAM" id="Coils"/>
    </source>
</evidence>
<evidence type="ECO:0000256" key="1">
    <source>
        <dbReference type="ARBA" id="ARBA00008434"/>
    </source>
</evidence>
<keyword evidence="6" id="KW-1185">Reference proteome</keyword>
<keyword evidence="3" id="KW-0687">Ribonucleoprotein</keyword>
<name>A0A1A0HK49_9ASCO</name>
<accession>A0A1A0HK49</accession>
<dbReference type="GO" id="GO:0003735">
    <property type="term" value="F:structural constituent of ribosome"/>
    <property type="evidence" value="ECO:0007669"/>
    <property type="project" value="EnsemblFungi"/>
</dbReference>
<dbReference type="AlphaFoldDB" id="A0A1A0HK49"/>
<evidence type="ECO:0000256" key="3">
    <source>
        <dbReference type="ARBA" id="ARBA00023274"/>
    </source>
</evidence>
<dbReference type="PANTHER" id="PTHR23321:SF26">
    <property type="entry name" value="SMALL RIBOSOMAL SUBUNIT PROTEIN US15M"/>
    <property type="match status" value="1"/>
</dbReference>
<proteinExistence type="inferred from homology"/>
<dbReference type="OrthoDB" id="441444at2759"/>
<dbReference type="Pfam" id="PF00312">
    <property type="entry name" value="Ribosomal_S15"/>
    <property type="match status" value="1"/>
</dbReference>
<feature type="coiled-coil region" evidence="4">
    <location>
        <begin position="273"/>
        <end position="300"/>
    </location>
</feature>
<dbReference type="Proteomes" id="UP000092555">
    <property type="component" value="Unassembled WGS sequence"/>
</dbReference>
<dbReference type="SUPFAM" id="SSF47060">
    <property type="entry name" value="S15/NS1 RNA-binding domain"/>
    <property type="match status" value="1"/>
</dbReference>
<dbReference type="SMART" id="SM01387">
    <property type="entry name" value="Ribosomal_S15"/>
    <property type="match status" value="1"/>
</dbReference>
<gene>
    <name evidence="5" type="ORF">METBIDRAFT_10543</name>
</gene>
<dbReference type="InterPro" id="IPR005290">
    <property type="entry name" value="Ribosomal_uS15_bac-type"/>
</dbReference>
<sequence length="310" mass="35716">MFRLQTRNLATAEGSLKKAAAASQKILPLWAAKQIPQKGALDKKLLGLRKKEIRLKKMITRDVNNLKQHNFKQTEFSVDPVLGDELVQFLQRMRDEIAEPSNLAYGYKREELEKLLYGAQKAALDSSIGGTIVTDQVCEAEEKKRRALLTILNMKNTNAADKKKLAISFARKEFERFDGDTGSPEVQAAIMTVKIHFGFNHIRESPKDHSHIQVVRELVQHRQRVLKYLKKDNPQQYFYTIAKLGLADDVVTSEFSMGRQYFQDYKVWGEKQLVKLSEKQQKKEQKFADLQKKVNNYNKLAKQNYAALNQ</sequence>